<reference evidence="1 2" key="1">
    <citation type="submission" date="2019-01" db="EMBL/GenBank/DDBJ databases">
        <title>Sequencing of cultivated peanut Arachis hypogaea provides insights into genome evolution and oil improvement.</title>
        <authorList>
            <person name="Chen X."/>
        </authorList>
    </citation>
    <scope>NUCLEOTIDE SEQUENCE [LARGE SCALE GENOMIC DNA]</scope>
    <source>
        <strain evidence="2">cv. Fuhuasheng</strain>
        <tissue evidence="1">Leaves</tissue>
    </source>
</reference>
<organism evidence="1 2">
    <name type="scientific">Arachis hypogaea</name>
    <name type="common">Peanut</name>
    <dbReference type="NCBI Taxonomy" id="3818"/>
    <lineage>
        <taxon>Eukaryota</taxon>
        <taxon>Viridiplantae</taxon>
        <taxon>Streptophyta</taxon>
        <taxon>Embryophyta</taxon>
        <taxon>Tracheophyta</taxon>
        <taxon>Spermatophyta</taxon>
        <taxon>Magnoliopsida</taxon>
        <taxon>eudicotyledons</taxon>
        <taxon>Gunneridae</taxon>
        <taxon>Pentapetalae</taxon>
        <taxon>rosids</taxon>
        <taxon>fabids</taxon>
        <taxon>Fabales</taxon>
        <taxon>Fabaceae</taxon>
        <taxon>Papilionoideae</taxon>
        <taxon>50 kb inversion clade</taxon>
        <taxon>dalbergioids sensu lato</taxon>
        <taxon>Dalbergieae</taxon>
        <taxon>Pterocarpus clade</taxon>
        <taxon>Arachis</taxon>
    </lineage>
</organism>
<gene>
    <name evidence="1" type="ORF">Ahy_B04g069807</name>
</gene>
<dbReference type="Proteomes" id="UP000289738">
    <property type="component" value="Chromosome B04"/>
</dbReference>
<name>A0A444ZDN4_ARAHY</name>
<sequence>MEDSQKIEEQVQEEVILDNGTEKKQETRDEMLSQHSSFLLLSKREEFMFGHSMRDNISETEGGIGGYVIL</sequence>
<evidence type="ECO:0000313" key="1">
    <source>
        <dbReference type="EMBL" id="RYR12274.1"/>
    </source>
</evidence>
<comment type="caution">
    <text evidence="1">The sequence shown here is derived from an EMBL/GenBank/DDBJ whole genome shotgun (WGS) entry which is preliminary data.</text>
</comment>
<dbReference type="EMBL" id="SDMP01000014">
    <property type="protein sequence ID" value="RYR12274.1"/>
    <property type="molecule type" value="Genomic_DNA"/>
</dbReference>
<keyword evidence="2" id="KW-1185">Reference proteome</keyword>
<proteinExistence type="predicted"/>
<accession>A0A444ZDN4</accession>
<evidence type="ECO:0000313" key="2">
    <source>
        <dbReference type="Proteomes" id="UP000289738"/>
    </source>
</evidence>
<protein>
    <submittedName>
        <fullName evidence="1">Uncharacterized protein</fullName>
    </submittedName>
</protein>
<dbReference type="AlphaFoldDB" id="A0A444ZDN4"/>